<name>A0A348HF99_9GAMM</name>
<keyword evidence="3" id="KW-1185">Reference proteome</keyword>
<accession>A0A348HF99</accession>
<dbReference type="EMBL" id="AP018933">
    <property type="protein sequence ID" value="BBG30301.1"/>
    <property type="molecule type" value="Genomic_DNA"/>
</dbReference>
<dbReference type="Proteomes" id="UP000267342">
    <property type="component" value="Chromosome"/>
</dbReference>
<evidence type="ECO:0000313" key="3">
    <source>
        <dbReference type="Proteomes" id="UP000267342"/>
    </source>
</evidence>
<proteinExistence type="predicted"/>
<evidence type="ECO:0000256" key="1">
    <source>
        <dbReference type="SAM" id="MobiDB-lite"/>
    </source>
</evidence>
<reference evidence="2 3" key="1">
    <citation type="submission" date="2018-09" db="EMBL/GenBank/DDBJ databases">
        <title>Zymobacter palmae IAM14233 (=T109) whole genome analysis.</title>
        <authorList>
            <person name="Yanase H."/>
        </authorList>
    </citation>
    <scope>NUCLEOTIDE SEQUENCE [LARGE SCALE GENOMIC DNA]</scope>
    <source>
        <strain evidence="2 3">IAM14233</strain>
    </source>
</reference>
<dbReference type="AlphaFoldDB" id="A0A348HF99"/>
<dbReference type="KEGG" id="zpl:ZBT109_1544"/>
<gene>
    <name evidence="2" type="ORF">ZBT109_1544</name>
</gene>
<feature type="region of interest" description="Disordered" evidence="1">
    <location>
        <begin position="1"/>
        <end position="22"/>
    </location>
</feature>
<sequence>MTITKEQAHDEMQEEQGSAHQCEYQQGTEMQIGQALFPPLKTERSF</sequence>
<organism evidence="2 3">
    <name type="scientific">Zymobacter palmae</name>
    <dbReference type="NCBI Taxonomy" id="33074"/>
    <lineage>
        <taxon>Bacteria</taxon>
        <taxon>Pseudomonadati</taxon>
        <taxon>Pseudomonadota</taxon>
        <taxon>Gammaproteobacteria</taxon>
        <taxon>Oceanospirillales</taxon>
        <taxon>Halomonadaceae</taxon>
        <taxon>Zymobacter group</taxon>
        <taxon>Zymobacter</taxon>
    </lineage>
</organism>
<feature type="compositionally biased region" description="Basic and acidic residues" evidence="1">
    <location>
        <begin position="1"/>
        <end position="11"/>
    </location>
</feature>
<evidence type="ECO:0000313" key="2">
    <source>
        <dbReference type="EMBL" id="BBG30301.1"/>
    </source>
</evidence>
<protein>
    <submittedName>
        <fullName evidence="2">Predicted ATPase</fullName>
    </submittedName>
</protein>